<dbReference type="OrthoDB" id="6997766at2"/>
<sequence length="281" mass="29565">MSMETTITNLVAAANKLTSAVNGKVAEIDASVLAAVRAIPEMSRSFYIDAAAGSDLALGSMEAPLKSIKEAMGRSNTTPYVTIYLKAAQTHEYAAPTDQTPYWSVANKLVFMKYGTGSNPVFSPKVGEYMAGSSNIHFLSLEGGSVYFRVVDIVMPTVLKAGTSGWYSFGSSLFHRAHGSAASVQGSVTFSGNKLTLGAVNVFHSGYSANYRVEFTYSVVDAEFSTKFAELGGATMVLSVFASSITQNKTWAHLVTGLIKDSGGSLSNLLSNVGNVVAAGV</sequence>
<organism evidence="1 2">
    <name type="scientific">Pseudomonas fluorescens</name>
    <dbReference type="NCBI Taxonomy" id="294"/>
    <lineage>
        <taxon>Bacteria</taxon>
        <taxon>Pseudomonadati</taxon>
        <taxon>Pseudomonadota</taxon>
        <taxon>Gammaproteobacteria</taxon>
        <taxon>Pseudomonadales</taxon>
        <taxon>Pseudomonadaceae</taxon>
        <taxon>Pseudomonas</taxon>
    </lineage>
</organism>
<reference evidence="1 2" key="1">
    <citation type="submission" date="2018-06" db="EMBL/GenBank/DDBJ databases">
        <authorList>
            <consortium name="Pathogen Informatics"/>
            <person name="Doyle S."/>
        </authorList>
    </citation>
    <scope>NUCLEOTIDE SEQUENCE [LARGE SCALE GENOMIC DNA]</scope>
    <source>
        <strain evidence="1 2">NCTC10392</strain>
    </source>
</reference>
<evidence type="ECO:0000313" key="1">
    <source>
        <dbReference type="EMBL" id="SUD33102.1"/>
    </source>
</evidence>
<evidence type="ECO:0000313" key="2">
    <source>
        <dbReference type="Proteomes" id="UP000255125"/>
    </source>
</evidence>
<dbReference type="Gene3D" id="3.30.1910.20">
    <property type="entry name" value="asparaginyl-tRNA synthetase, N-terminal domain"/>
    <property type="match status" value="1"/>
</dbReference>
<accession>A0A379IIC7</accession>
<dbReference type="AlphaFoldDB" id="A0A379IIC7"/>
<proteinExistence type="predicted"/>
<dbReference type="Proteomes" id="UP000255125">
    <property type="component" value="Unassembled WGS sequence"/>
</dbReference>
<gene>
    <name evidence="1" type="ORF">NCTC10392_04491</name>
</gene>
<protein>
    <submittedName>
        <fullName evidence="1">Uncharacterized protein</fullName>
    </submittedName>
</protein>
<dbReference type="RefSeq" id="WP_038442965.1">
    <property type="nucleotide sequence ID" value="NZ_CP008896.1"/>
</dbReference>
<dbReference type="EMBL" id="UGUS01000002">
    <property type="protein sequence ID" value="SUD33102.1"/>
    <property type="molecule type" value="Genomic_DNA"/>
</dbReference>
<name>A0A379IIC7_PSEFL</name>
<dbReference type="KEGG" id="pfn:HZ99_11220"/>